<keyword evidence="3" id="KW-1185">Reference proteome</keyword>
<evidence type="ECO:0000256" key="1">
    <source>
        <dbReference type="SAM" id="MobiDB-lite"/>
    </source>
</evidence>
<accession>A0A158HBM8</accession>
<sequence>MAARKPRRTHGAPSLFALAERQIVALYDAGVMSPAVLHHVVAAYADSGIDWDEEGTLQTVDDHSVQEAVVLVMMPARGLKSARKDFMSIVGHLAASEPQEGTQDAAQPEDDEDLLSQLSGGDTEPKTRTAKKASAAEPKRAAFNPLVGARAVPARNKR</sequence>
<gene>
    <name evidence="2" type="ORF">AWB70_03130</name>
</gene>
<name>A0A158HBM8_CABCO</name>
<protein>
    <submittedName>
        <fullName evidence="2">Uncharacterized protein</fullName>
    </submittedName>
</protein>
<evidence type="ECO:0000313" key="2">
    <source>
        <dbReference type="EMBL" id="SAL41413.1"/>
    </source>
</evidence>
<organism evidence="2 3">
    <name type="scientific">Caballeronia cordobensis</name>
    <name type="common">Burkholderia cordobensis</name>
    <dbReference type="NCBI Taxonomy" id="1353886"/>
    <lineage>
        <taxon>Bacteria</taxon>
        <taxon>Pseudomonadati</taxon>
        <taxon>Pseudomonadota</taxon>
        <taxon>Betaproteobacteria</taxon>
        <taxon>Burkholderiales</taxon>
        <taxon>Burkholderiaceae</taxon>
        <taxon>Caballeronia</taxon>
    </lineage>
</organism>
<dbReference type="Proteomes" id="UP000054740">
    <property type="component" value="Unassembled WGS sequence"/>
</dbReference>
<evidence type="ECO:0000313" key="3">
    <source>
        <dbReference type="Proteomes" id="UP000054740"/>
    </source>
</evidence>
<dbReference type="EMBL" id="FCNY02000007">
    <property type="protein sequence ID" value="SAL41413.1"/>
    <property type="molecule type" value="Genomic_DNA"/>
</dbReference>
<dbReference type="RefSeq" id="WP_053569116.1">
    <property type="nucleotide sequence ID" value="NZ_FCNY02000007.1"/>
</dbReference>
<dbReference type="AlphaFoldDB" id="A0A158HBM8"/>
<proteinExistence type="predicted"/>
<reference evidence="3" key="1">
    <citation type="submission" date="2016-01" db="EMBL/GenBank/DDBJ databases">
        <authorList>
            <person name="Peeters C."/>
        </authorList>
    </citation>
    <scope>NUCLEOTIDE SEQUENCE [LARGE SCALE GENOMIC DNA]</scope>
</reference>
<feature type="region of interest" description="Disordered" evidence="1">
    <location>
        <begin position="92"/>
        <end position="158"/>
    </location>
</feature>